<comment type="similarity">
    <text evidence="1">Belongs to the glycosyl hydrolase 16 family.</text>
</comment>
<feature type="signal peptide" evidence="3">
    <location>
        <begin position="1"/>
        <end position="27"/>
    </location>
</feature>
<reference evidence="5" key="2">
    <citation type="submission" date="2020-09" db="EMBL/GenBank/DDBJ databases">
        <authorList>
            <person name="Sun Q."/>
            <person name="Zhou Y."/>
        </authorList>
    </citation>
    <scope>NUCLEOTIDE SEQUENCE</scope>
    <source>
        <strain evidence="5">CGMCC 1.15447</strain>
    </source>
</reference>
<dbReference type="PROSITE" id="PS51762">
    <property type="entry name" value="GH16_2"/>
    <property type="match status" value="1"/>
</dbReference>
<evidence type="ECO:0000256" key="1">
    <source>
        <dbReference type="ARBA" id="ARBA00006865"/>
    </source>
</evidence>
<dbReference type="AlphaFoldDB" id="A0A916RZ55"/>
<feature type="compositionally biased region" description="Polar residues" evidence="2">
    <location>
        <begin position="65"/>
        <end position="76"/>
    </location>
</feature>
<name>A0A916RZ55_9BACT</name>
<keyword evidence="3" id="KW-0732">Signal</keyword>
<dbReference type="EMBL" id="BMJB01000002">
    <property type="protein sequence ID" value="GGA76456.1"/>
    <property type="molecule type" value="Genomic_DNA"/>
</dbReference>
<evidence type="ECO:0000259" key="4">
    <source>
        <dbReference type="PROSITE" id="PS51762"/>
    </source>
</evidence>
<comment type="caution">
    <text evidence="5">The sequence shown here is derived from an EMBL/GenBank/DDBJ whole genome shotgun (WGS) entry which is preliminary data.</text>
</comment>
<reference evidence="5" key="1">
    <citation type="journal article" date="2014" name="Int. J. Syst. Evol. Microbiol.">
        <title>Complete genome sequence of Corynebacterium casei LMG S-19264T (=DSM 44701T), isolated from a smear-ripened cheese.</title>
        <authorList>
            <consortium name="US DOE Joint Genome Institute (JGI-PGF)"/>
            <person name="Walter F."/>
            <person name="Albersmeier A."/>
            <person name="Kalinowski J."/>
            <person name="Ruckert C."/>
        </authorList>
    </citation>
    <scope>NUCLEOTIDE SEQUENCE</scope>
    <source>
        <strain evidence="5">CGMCC 1.15447</strain>
    </source>
</reference>
<keyword evidence="6" id="KW-1185">Reference proteome</keyword>
<organism evidence="5 6">
    <name type="scientific">Edaphobacter acidisoli</name>
    <dbReference type="NCBI Taxonomy" id="2040573"/>
    <lineage>
        <taxon>Bacteria</taxon>
        <taxon>Pseudomonadati</taxon>
        <taxon>Acidobacteriota</taxon>
        <taxon>Terriglobia</taxon>
        <taxon>Terriglobales</taxon>
        <taxon>Acidobacteriaceae</taxon>
        <taxon>Edaphobacter</taxon>
    </lineage>
</organism>
<evidence type="ECO:0000313" key="6">
    <source>
        <dbReference type="Proteomes" id="UP000648801"/>
    </source>
</evidence>
<protein>
    <submittedName>
        <fullName evidence="5">Hydrolase</fullName>
    </submittedName>
</protein>
<dbReference type="GO" id="GO:0005975">
    <property type="term" value="P:carbohydrate metabolic process"/>
    <property type="evidence" value="ECO:0007669"/>
    <property type="project" value="InterPro"/>
</dbReference>
<dbReference type="PANTHER" id="PTHR10963:SF55">
    <property type="entry name" value="GLYCOSIDE HYDROLASE FAMILY 16 PROTEIN"/>
    <property type="match status" value="1"/>
</dbReference>
<dbReference type="InterPro" id="IPR013320">
    <property type="entry name" value="ConA-like_dom_sf"/>
</dbReference>
<dbReference type="InterPro" id="IPR050546">
    <property type="entry name" value="Glycosyl_Hydrlase_16"/>
</dbReference>
<gene>
    <name evidence="5" type="ORF">GCM10011507_29800</name>
</gene>
<evidence type="ECO:0000256" key="3">
    <source>
        <dbReference type="SAM" id="SignalP"/>
    </source>
</evidence>
<keyword evidence="5" id="KW-0378">Hydrolase</keyword>
<feature type="compositionally biased region" description="Polar residues" evidence="2">
    <location>
        <begin position="37"/>
        <end position="49"/>
    </location>
</feature>
<feature type="domain" description="GH16" evidence="4">
    <location>
        <begin position="24"/>
        <end position="280"/>
    </location>
</feature>
<sequence length="291" mass="32424">MTEPPSLHRFKLACLALLLVPFAAAQAQQPNTKWQLTWSDEFNGPNGSSPDPAKWSFETGGSGHGNNEQETYTSRPANVEQRDGNLVITARKEDFTGKDNIPRHYTSGRIRTLGHFAQAYGRFEARMKLPVGKGIWPAFWLLGEDIPQVGWPNSGEIDILETIGAPDTMYSTLHGPGYSGAHGISQKFTLPPGEAVDSAIHTYAVEWAPNDIKFYFDDHLVAHRTPADLPPGTKWVYDHPFFIILNFAVGGYWPGLPDATTKFPQQMLVDYVRVYSLKHPSKMQTAKQAEQ</sequence>
<accession>A0A916RZ55</accession>
<feature type="region of interest" description="Disordered" evidence="2">
    <location>
        <begin position="37"/>
        <end position="76"/>
    </location>
</feature>
<dbReference type="InterPro" id="IPR000757">
    <property type="entry name" value="Beta-glucanase-like"/>
</dbReference>
<proteinExistence type="inferred from homology"/>
<dbReference type="Proteomes" id="UP000648801">
    <property type="component" value="Unassembled WGS sequence"/>
</dbReference>
<dbReference type="RefSeq" id="WP_188760305.1">
    <property type="nucleotide sequence ID" value="NZ_BMJB01000002.1"/>
</dbReference>
<dbReference type="GO" id="GO:0004553">
    <property type="term" value="F:hydrolase activity, hydrolyzing O-glycosyl compounds"/>
    <property type="evidence" value="ECO:0007669"/>
    <property type="project" value="InterPro"/>
</dbReference>
<dbReference type="SUPFAM" id="SSF49899">
    <property type="entry name" value="Concanavalin A-like lectins/glucanases"/>
    <property type="match status" value="1"/>
</dbReference>
<dbReference type="Pfam" id="PF00722">
    <property type="entry name" value="Glyco_hydro_16"/>
    <property type="match status" value="1"/>
</dbReference>
<dbReference type="PANTHER" id="PTHR10963">
    <property type="entry name" value="GLYCOSYL HYDROLASE-RELATED"/>
    <property type="match status" value="1"/>
</dbReference>
<dbReference type="Gene3D" id="2.60.120.200">
    <property type="match status" value="1"/>
</dbReference>
<evidence type="ECO:0000313" key="5">
    <source>
        <dbReference type="EMBL" id="GGA76456.1"/>
    </source>
</evidence>
<evidence type="ECO:0000256" key="2">
    <source>
        <dbReference type="SAM" id="MobiDB-lite"/>
    </source>
</evidence>
<dbReference type="CDD" id="cd08023">
    <property type="entry name" value="GH16_laminarinase_like"/>
    <property type="match status" value="1"/>
</dbReference>
<feature type="chain" id="PRO_5037850172" evidence="3">
    <location>
        <begin position="28"/>
        <end position="291"/>
    </location>
</feature>